<dbReference type="OrthoDB" id="2119314at2759"/>
<evidence type="ECO:0000313" key="3">
    <source>
        <dbReference type="EMBL" id="ORY23765.1"/>
    </source>
</evidence>
<dbReference type="Pfam" id="PF13428">
    <property type="entry name" value="TPR_14"/>
    <property type="match status" value="1"/>
</dbReference>
<feature type="region of interest" description="Disordered" evidence="1">
    <location>
        <begin position="685"/>
        <end position="705"/>
    </location>
</feature>
<dbReference type="Gene3D" id="1.25.40.10">
    <property type="entry name" value="Tetratricopeptide repeat domain"/>
    <property type="match status" value="1"/>
</dbReference>
<evidence type="ECO:0000256" key="1">
    <source>
        <dbReference type="SAM" id="MobiDB-lite"/>
    </source>
</evidence>
<proteinExistence type="predicted"/>
<keyword evidence="2" id="KW-0732">Signal</keyword>
<feature type="chain" id="PRO_5012847387" evidence="2">
    <location>
        <begin position="18"/>
        <end position="705"/>
    </location>
</feature>
<dbReference type="InterPro" id="IPR011990">
    <property type="entry name" value="TPR-like_helical_dom_sf"/>
</dbReference>
<dbReference type="SUPFAM" id="SSF48452">
    <property type="entry name" value="TPR-like"/>
    <property type="match status" value="1"/>
</dbReference>
<keyword evidence="4" id="KW-1185">Reference proteome</keyword>
<evidence type="ECO:0000313" key="4">
    <source>
        <dbReference type="Proteomes" id="UP000193642"/>
    </source>
</evidence>
<reference evidence="3 4" key="1">
    <citation type="submission" date="2016-07" db="EMBL/GenBank/DDBJ databases">
        <title>Pervasive Adenine N6-methylation of Active Genes in Fungi.</title>
        <authorList>
            <consortium name="DOE Joint Genome Institute"/>
            <person name="Mondo S.J."/>
            <person name="Dannebaum R.O."/>
            <person name="Kuo R.C."/>
            <person name="Labutti K."/>
            <person name="Haridas S."/>
            <person name="Kuo A."/>
            <person name="Salamov A."/>
            <person name="Ahrendt S.R."/>
            <person name="Lipzen A."/>
            <person name="Sullivan W."/>
            <person name="Andreopoulos W.B."/>
            <person name="Clum A."/>
            <person name="Lindquist E."/>
            <person name="Daum C."/>
            <person name="Ramamoorthy G.K."/>
            <person name="Gryganskyi A."/>
            <person name="Culley D."/>
            <person name="Magnuson J.K."/>
            <person name="James T.Y."/>
            <person name="O'Malley M.A."/>
            <person name="Stajich J.E."/>
            <person name="Spatafora J.W."/>
            <person name="Visel A."/>
            <person name="Grigoriev I.V."/>
        </authorList>
    </citation>
    <scope>NUCLEOTIDE SEQUENCE [LARGE SCALE GENOMIC DNA]</scope>
    <source>
        <strain evidence="3 4">JEL800</strain>
    </source>
</reference>
<dbReference type="EMBL" id="MCGO01000155">
    <property type="protein sequence ID" value="ORY23765.1"/>
    <property type="molecule type" value="Genomic_DNA"/>
</dbReference>
<comment type="caution">
    <text evidence="3">The sequence shown here is derived from an EMBL/GenBank/DDBJ whole genome shotgun (WGS) entry which is preliminary data.</text>
</comment>
<protein>
    <submittedName>
        <fullName evidence="3">TPR-like protein</fullName>
    </submittedName>
</protein>
<name>A0A1Y2AP88_9FUNG</name>
<accession>A0A1Y2AP88</accession>
<gene>
    <name evidence="3" type="ORF">BCR33DRAFT_775136</name>
</gene>
<sequence length="705" mass="78347">MLLVITLITLLVPPITQTTLAFNAQNADHLAAESLISRVSDSFGLAQAAIAKHDWDGAASHFAQLTKDAPIWLDGWRAWAAVEIQRGRTAEALKIYKDAAEFHKDSPEYALMYCTALVQLETEQFTDKEALPSLADRIKICSTATKLLPHDESAVTALTILLSTHSRRREALVAYRSFLRRHPSVLSMTKSYISLLMKEKRTKEVLDHLEYMIKKSPSPEAYTFAARIAAKLENNSMADEYMEKATAIAVSSITASSPILCPSQSHEELSEMTDFSASWSLALNISAIPGVSIKNLTEEINLVHVPSATLSGHHLTLSSDCQIIPGHFQHNLPFLPTDFPSYDEGVKITNHSTPLKILNILAPGYFSDYWLWMTQTVPRLVIARDLILNNPDYADMHLVIPSEGIKDWVDDMLYTRGFEFLDGRFIFYPNPIDTSAVSTPEAPKPVPGATLLMERIHFPHGLYILDWSFNTTTTTTSTPALTKTPPSALKMTRDYMHSQVRQVYEFYAPHTITSTQLGTLIFLTSTPFRNTHDIILHMQSRFGHRVAFVNGREPVLEVGARFAAGRVVVGVEGDAQFANLVMSQEGVGVIMIAREGTGTGKRERWILGDVFGGDLGVDVVYIRGRDVEKVFEGVSGEEGGEMLSELPISVLERIEDAMDVLFEKVQRRARRVERYRSDAAKAAALKMETSGHAGNNEDGEGHEEL</sequence>
<dbReference type="AlphaFoldDB" id="A0A1Y2AP88"/>
<dbReference type="Proteomes" id="UP000193642">
    <property type="component" value="Unassembled WGS sequence"/>
</dbReference>
<evidence type="ECO:0000256" key="2">
    <source>
        <dbReference type="SAM" id="SignalP"/>
    </source>
</evidence>
<organism evidence="3 4">
    <name type="scientific">Rhizoclosmatium globosum</name>
    <dbReference type="NCBI Taxonomy" id="329046"/>
    <lineage>
        <taxon>Eukaryota</taxon>
        <taxon>Fungi</taxon>
        <taxon>Fungi incertae sedis</taxon>
        <taxon>Chytridiomycota</taxon>
        <taxon>Chytridiomycota incertae sedis</taxon>
        <taxon>Chytridiomycetes</taxon>
        <taxon>Chytridiales</taxon>
        <taxon>Chytriomycetaceae</taxon>
        <taxon>Rhizoclosmatium</taxon>
    </lineage>
</organism>
<feature type="signal peptide" evidence="2">
    <location>
        <begin position="1"/>
        <end position="17"/>
    </location>
</feature>